<keyword evidence="1" id="KW-0596">Phosphopantetheine</keyword>
<evidence type="ECO:0000313" key="4">
    <source>
        <dbReference type="EMBL" id="POZ86414.1"/>
    </source>
</evidence>
<feature type="domain" description="Carrier" evidence="3">
    <location>
        <begin position="1"/>
        <end position="74"/>
    </location>
</feature>
<dbReference type="Proteomes" id="UP000238655">
    <property type="component" value="Chromosome 2"/>
</dbReference>
<evidence type="ECO:0000313" key="7">
    <source>
        <dbReference type="Proteomes" id="UP000494182"/>
    </source>
</evidence>
<dbReference type="Pfam" id="PF00550">
    <property type="entry name" value="PP-binding"/>
    <property type="match status" value="1"/>
</dbReference>
<evidence type="ECO:0000313" key="6">
    <source>
        <dbReference type="Proteomes" id="UP000238655"/>
    </source>
</evidence>
<evidence type="ECO:0000256" key="2">
    <source>
        <dbReference type="ARBA" id="ARBA00022553"/>
    </source>
</evidence>
<proteinExistence type="predicted"/>
<organism evidence="4 6">
    <name type="scientific">Burkholderia contaminans</name>
    <dbReference type="NCBI Taxonomy" id="488447"/>
    <lineage>
        <taxon>Bacteria</taxon>
        <taxon>Pseudomonadati</taxon>
        <taxon>Pseudomonadota</taxon>
        <taxon>Betaproteobacteria</taxon>
        <taxon>Burkholderiales</taxon>
        <taxon>Burkholderiaceae</taxon>
        <taxon>Burkholderia</taxon>
        <taxon>Burkholderia cepacia complex</taxon>
    </lineage>
</organism>
<dbReference type="SUPFAM" id="SSF47336">
    <property type="entry name" value="ACP-like"/>
    <property type="match status" value="1"/>
</dbReference>
<dbReference type="EMBL" id="CABVQT010000008">
    <property type="protein sequence ID" value="VWD24011.1"/>
    <property type="molecule type" value="Genomic_DNA"/>
</dbReference>
<accession>A0A2S5E526</accession>
<dbReference type="GO" id="GO:0031177">
    <property type="term" value="F:phosphopantetheine binding"/>
    <property type="evidence" value="ECO:0007669"/>
    <property type="project" value="InterPro"/>
</dbReference>
<gene>
    <name evidence="5" type="ORF">BCO71171_03428</name>
    <name evidence="4" type="ORF">C3743_07960</name>
</gene>
<dbReference type="Gene3D" id="1.10.1200.10">
    <property type="entry name" value="ACP-like"/>
    <property type="match status" value="1"/>
</dbReference>
<keyword evidence="2" id="KW-0597">Phosphoprotein</keyword>
<evidence type="ECO:0000313" key="5">
    <source>
        <dbReference type="EMBL" id="VWD24011.1"/>
    </source>
</evidence>
<evidence type="ECO:0000259" key="3">
    <source>
        <dbReference type="PROSITE" id="PS50075"/>
    </source>
</evidence>
<dbReference type="RefSeq" id="WP_089428865.1">
    <property type="nucleotide sequence ID" value="NZ_CM009576.1"/>
</dbReference>
<reference evidence="5 7" key="2">
    <citation type="submission" date="2019-09" db="EMBL/GenBank/DDBJ databases">
        <authorList>
            <person name="Depoorter E."/>
        </authorList>
    </citation>
    <scope>NUCLEOTIDE SEQUENCE [LARGE SCALE GENOMIC DNA]</scope>
    <source>
        <strain evidence="5">R-71171</strain>
    </source>
</reference>
<dbReference type="EMBL" id="PQVP01000001">
    <property type="protein sequence ID" value="POZ86414.1"/>
    <property type="molecule type" value="Genomic_DNA"/>
</dbReference>
<reference evidence="4 6" key="1">
    <citation type="submission" date="2018-01" db="EMBL/GenBank/DDBJ databases">
        <title>Successful Treatment of Persistent Burkholderia cepacia Bacteremia with Ceftazidime-Avibactam.</title>
        <authorList>
            <person name="Tamma P."/>
            <person name="Fan Y."/>
            <person name="Bergman Y."/>
            <person name="Sick-Samuels A."/>
            <person name="Hsu A."/>
            <person name="Timp W."/>
            <person name="Simner P."/>
        </authorList>
    </citation>
    <scope>NUCLEOTIDE SEQUENCE [LARGE SCALE GENOMIC DNA]</scope>
    <source>
        <strain evidence="4 6">170816</strain>
    </source>
</reference>
<evidence type="ECO:0000256" key="1">
    <source>
        <dbReference type="ARBA" id="ARBA00022450"/>
    </source>
</evidence>
<dbReference type="PROSITE" id="PS50075">
    <property type="entry name" value="CARRIER"/>
    <property type="match status" value="1"/>
</dbReference>
<dbReference type="AlphaFoldDB" id="A0A2S5E526"/>
<dbReference type="SMART" id="SM00823">
    <property type="entry name" value="PKS_PP"/>
    <property type="match status" value="1"/>
</dbReference>
<name>A0A2S5E526_9BURK</name>
<sequence length="78" mass="8240">MQTTRALVKRLFSESLGIEHIASDADFFVLGGGSLAAAVLVTKVEQACGIEVSLLDFMNHSTIDGFAGIVEQRLSSVA</sequence>
<dbReference type="InterPro" id="IPR020806">
    <property type="entry name" value="PKS_PP-bd"/>
</dbReference>
<dbReference type="InterPro" id="IPR009081">
    <property type="entry name" value="PP-bd_ACP"/>
</dbReference>
<protein>
    <submittedName>
        <fullName evidence="4">Phosphopantetheine-binding protein</fullName>
    </submittedName>
</protein>
<dbReference type="Proteomes" id="UP000494182">
    <property type="component" value="Unassembled WGS sequence"/>
</dbReference>
<dbReference type="InterPro" id="IPR036736">
    <property type="entry name" value="ACP-like_sf"/>
</dbReference>